<protein>
    <submittedName>
        <fullName evidence="1">Uncharacterized protein</fullName>
    </submittedName>
</protein>
<gene>
    <name evidence="1" type="ORF">LCI18_014785</name>
</gene>
<dbReference type="Proteomes" id="UP000830768">
    <property type="component" value="Chromosome 13"/>
</dbReference>
<proteinExistence type="predicted"/>
<reference evidence="1" key="1">
    <citation type="submission" date="2021-11" db="EMBL/GenBank/DDBJ databases">
        <title>Fusarium solani-melongenae Genome sequencing and assembly.</title>
        <authorList>
            <person name="Xie S."/>
            <person name="Huang L."/>
            <person name="Zhang X."/>
        </authorList>
    </citation>
    <scope>NUCLEOTIDE SEQUENCE</scope>
    <source>
        <strain evidence="1">CRI 24-3</strain>
    </source>
</reference>
<dbReference type="EMBL" id="CP090041">
    <property type="protein sequence ID" value="UPL03851.1"/>
    <property type="molecule type" value="Genomic_DNA"/>
</dbReference>
<sequence>MCGTNSTAQVCGRPVADYLAASKAGIKPQVVFCDEIRGTILKALLDRADKAPKLAYKPSERPGFDEEVTKQPMYYWPLLARCQLNHGVSRGDAHNSIIHPAFRNHVKWILRQAIHHRALTTTPCGWVRTNGTTFESDAEADEWLRKQQKAAHDDPDWKAQPARLKPAGTLTDPRWAARQALSSSQDSSMPSLAKLSLDDRVGASPVVVRDTNPMPRKPLFTADRRSVSDLQKLKSLGNAAETQKRSAWQTIYEWNKDTSIESIALSSKKEELRNTLEKLGRERQTRLRQIKQISEQEARVWKSL</sequence>
<keyword evidence="2" id="KW-1185">Reference proteome</keyword>
<name>A0ACD3ZRK2_FUSSC</name>
<evidence type="ECO:0000313" key="1">
    <source>
        <dbReference type="EMBL" id="UPL03851.1"/>
    </source>
</evidence>
<organism evidence="1 2">
    <name type="scientific">Fusarium solani subsp. cucurbitae</name>
    <name type="common">Neocosmosporum cucurbitae</name>
    <dbReference type="NCBI Taxonomy" id="2747967"/>
    <lineage>
        <taxon>Eukaryota</taxon>
        <taxon>Fungi</taxon>
        <taxon>Dikarya</taxon>
        <taxon>Ascomycota</taxon>
        <taxon>Pezizomycotina</taxon>
        <taxon>Sordariomycetes</taxon>
        <taxon>Hypocreomycetidae</taxon>
        <taxon>Hypocreales</taxon>
        <taxon>Nectriaceae</taxon>
        <taxon>Fusarium</taxon>
        <taxon>Fusarium solani species complex</taxon>
    </lineage>
</organism>
<evidence type="ECO:0000313" key="2">
    <source>
        <dbReference type="Proteomes" id="UP000830768"/>
    </source>
</evidence>
<accession>A0ACD3ZRK2</accession>